<dbReference type="Proteomes" id="UP001596403">
    <property type="component" value="Unassembled WGS sequence"/>
</dbReference>
<evidence type="ECO:0000313" key="2">
    <source>
        <dbReference type="EMBL" id="MFC6640429.1"/>
    </source>
</evidence>
<proteinExistence type="predicted"/>
<sequence>MEKEKQIQSFIHDQIARHIGHLQIDLISAQVRFSEMQQTAPETQDDHGEPSKRAKK</sequence>
<organism evidence="2 3">
    <name type="scientific">Sulfitobacter profundi</name>
    <dbReference type="NCBI Taxonomy" id="2679961"/>
    <lineage>
        <taxon>Bacteria</taxon>
        <taxon>Pseudomonadati</taxon>
        <taxon>Pseudomonadota</taxon>
        <taxon>Alphaproteobacteria</taxon>
        <taxon>Rhodobacterales</taxon>
        <taxon>Roseobacteraceae</taxon>
        <taxon>Sulfitobacter</taxon>
    </lineage>
</organism>
<accession>A0ABW1YTJ4</accession>
<dbReference type="RefSeq" id="WP_165935529.1">
    <property type="nucleotide sequence ID" value="NZ_JBHSWA010000001.1"/>
</dbReference>
<feature type="region of interest" description="Disordered" evidence="1">
    <location>
        <begin position="35"/>
        <end position="56"/>
    </location>
</feature>
<keyword evidence="3" id="KW-1185">Reference proteome</keyword>
<dbReference type="EMBL" id="JBHSWA010000001">
    <property type="protein sequence ID" value="MFC6640429.1"/>
    <property type="molecule type" value="Genomic_DNA"/>
</dbReference>
<gene>
    <name evidence="2" type="ORF">ACFQAU_00370</name>
</gene>
<evidence type="ECO:0000313" key="3">
    <source>
        <dbReference type="Proteomes" id="UP001596403"/>
    </source>
</evidence>
<feature type="compositionally biased region" description="Basic and acidic residues" evidence="1">
    <location>
        <begin position="44"/>
        <end position="56"/>
    </location>
</feature>
<reference evidence="3" key="1">
    <citation type="journal article" date="2019" name="Int. J. Syst. Evol. Microbiol.">
        <title>The Global Catalogue of Microorganisms (GCM) 10K type strain sequencing project: providing services to taxonomists for standard genome sequencing and annotation.</title>
        <authorList>
            <consortium name="The Broad Institute Genomics Platform"/>
            <consortium name="The Broad Institute Genome Sequencing Center for Infectious Disease"/>
            <person name="Wu L."/>
            <person name="Ma J."/>
        </authorList>
    </citation>
    <scope>NUCLEOTIDE SEQUENCE [LARGE SCALE GENOMIC DNA]</scope>
    <source>
        <strain evidence="3">NBRC 111368</strain>
    </source>
</reference>
<evidence type="ECO:0000256" key="1">
    <source>
        <dbReference type="SAM" id="MobiDB-lite"/>
    </source>
</evidence>
<comment type="caution">
    <text evidence="2">The sequence shown here is derived from an EMBL/GenBank/DDBJ whole genome shotgun (WGS) entry which is preliminary data.</text>
</comment>
<name>A0ABW1YTJ4_9RHOB</name>
<protein>
    <submittedName>
        <fullName evidence="2">Uncharacterized protein</fullName>
    </submittedName>
</protein>